<reference evidence="2" key="1">
    <citation type="journal article" date="2019" name="Int. J. Syst. Evol. Microbiol.">
        <title>The Global Catalogue of Microorganisms (GCM) 10K type strain sequencing project: providing services to taxonomists for standard genome sequencing and annotation.</title>
        <authorList>
            <consortium name="The Broad Institute Genomics Platform"/>
            <consortium name="The Broad Institute Genome Sequencing Center for Infectious Disease"/>
            <person name="Wu L."/>
            <person name="Ma J."/>
        </authorList>
    </citation>
    <scope>NUCLEOTIDE SEQUENCE [LARGE SCALE GENOMIC DNA]</scope>
    <source>
        <strain evidence="2">VKM B-3226</strain>
    </source>
</reference>
<dbReference type="Proteomes" id="UP001595596">
    <property type="component" value="Unassembled WGS sequence"/>
</dbReference>
<protein>
    <recommendedName>
        <fullName evidence="3">Peptidase M41 domain-containing protein</fullName>
    </recommendedName>
</protein>
<dbReference type="InterPro" id="IPR037219">
    <property type="entry name" value="Peptidase_M41-like"/>
</dbReference>
<keyword evidence="2" id="KW-1185">Reference proteome</keyword>
<name>A0ABV7RXJ8_9RHOB</name>
<evidence type="ECO:0008006" key="3">
    <source>
        <dbReference type="Google" id="ProtNLM"/>
    </source>
</evidence>
<dbReference type="RefSeq" id="WP_379027510.1">
    <property type="nucleotide sequence ID" value="NZ_JBHRXE010000002.1"/>
</dbReference>
<gene>
    <name evidence="1" type="ORF">ACFOMP_00760</name>
</gene>
<evidence type="ECO:0000313" key="1">
    <source>
        <dbReference type="EMBL" id="MFC3567985.1"/>
    </source>
</evidence>
<evidence type="ECO:0000313" key="2">
    <source>
        <dbReference type="Proteomes" id="UP001595596"/>
    </source>
</evidence>
<comment type="caution">
    <text evidence="1">The sequence shown here is derived from an EMBL/GenBank/DDBJ whole genome shotgun (WGS) entry which is preliminary data.</text>
</comment>
<organism evidence="1 2">
    <name type="scientific">Paracoccus simplex</name>
    <dbReference type="NCBI Taxonomy" id="2086346"/>
    <lineage>
        <taxon>Bacteria</taxon>
        <taxon>Pseudomonadati</taxon>
        <taxon>Pseudomonadota</taxon>
        <taxon>Alphaproteobacteria</taxon>
        <taxon>Rhodobacterales</taxon>
        <taxon>Paracoccaceae</taxon>
        <taxon>Paracoccus</taxon>
    </lineage>
</organism>
<dbReference type="EMBL" id="JBHRXE010000002">
    <property type="protein sequence ID" value="MFC3567985.1"/>
    <property type="molecule type" value="Genomic_DNA"/>
</dbReference>
<dbReference type="Gene3D" id="1.20.58.760">
    <property type="entry name" value="Peptidase M41"/>
    <property type="match status" value="1"/>
</dbReference>
<dbReference type="SUPFAM" id="SSF140990">
    <property type="entry name" value="FtsH protease domain-like"/>
    <property type="match status" value="1"/>
</dbReference>
<proteinExistence type="predicted"/>
<sequence>MRYGLGSHGPVWTADPETLIALDPDALFRVRRELEAAEKRAAQILTVHRSLLEEMAEALMASRDMDRTEAQDWLVRVRNAAPDEVHDAHPAQQPQ</sequence>
<accession>A0ABV7RXJ8</accession>